<feature type="region of interest" description="Disordered" evidence="1">
    <location>
        <begin position="1"/>
        <end position="36"/>
    </location>
</feature>
<gene>
    <name evidence="2" type="ORF">PACLA_8A082790</name>
</gene>
<dbReference type="SUPFAM" id="SSF53335">
    <property type="entry name" value="S-adenosyl-L-methionine-dependent methyltransferases"/>
    <property type="match status" value="1"/>
</dbReference>
<accession>A0A7D9EWC4</accession>
<dbReference type="GO" id="GO:0008610">
    <property type="term" value="P:lipid biosynthetic process"/>
    <property type="evidence" value="ECO:0007669"/>
    <property type="project" value="InterPro"/>
</dbReference>
<keyword evidence="3" id="KW-1185">Reference proteome</keyword>
<dbReference type="Gene3D" id="3.40.50.150">
    <property type="entry name" value="Vaccinia Virus protein VP39"/>
    <property type="match status" value="1"/>
</dbReference>
<dbReference type="InterPro" id="IPR007072">
    <property type="entry name" value="RNMT_CmcI"/>
</dbReference>
<name>A0A7D9EWC4_PARCT</name>
<dbReference type="AlphaFoldDB" id="A0A7D9EWC4"/>
<dbReference type="Pfam" id="PF04989">
    <property type="entry name" value="RMNT_CmcI"/>
    <property type="match status" value="1"/>
</dbReference>
<dbReference type="GO" id="GO:0008168">
    <property type="term" value="F:methyltransferase activity"/>
    <property type="evidence" value="ECO:0007669"/>
    <property type="project" value="InterPro"/>
</dbReference>
<proteinExistence type="predicted"/>
<sequence>MSQNLSSSADSDVYIKGDKYNPPFANEPDSYSELRKQQNLKRNEILSSAKRFQRINEREDRTDVRAQARINTSNGKYLARYRGFDICKSPIDYVLYHQLFDMVKPKTIIELGTLSGGMAVWMADTLGLLGIKSNIYSMDLDTTNRSELVNKLKPENVIFLQGDSFEIEKTFTDEFLKSLPHPWLFIEDAHANLDGVLEYFHRYLQEGDYMVVEDTGPDIPKECGMYMGNEGVYVAMGPKQLQCLRQFLHDYEEFYAVDSFLTDLFG</sequence>
<dbReference type="Proteomes" id="UP001152795">
    <property type="component" value="Unassembled WGS sequence"/>
</dbReference>
<dbReference type="InterPro" id="IPR029063">
    <property type="entry name" value="SAM-dependent_MTases_sf"/>
</dbReference>
<reference evidence="2" key="1">
    <citation type="submission" date="2020-04" db="EMBL/GenBank/DDBJ databases">
        <authorList>
            <person name="Alioto T."/>
            <person name="Alioto T."/>
            <person name="Gomez Garrido J."/>
        </authorList>
    </citation>
    <scope>NUCLEOTIDE SEQUENCE</scope>
    <source>
        <strain evidence="2">A484AB</strain>
    </source>
</reference>
<comment type="caution">
    <text evidence="2">The sequence shown here is derived from an EMBL/GenBank/DDBJ whole genome shotgun (WGS) entry which is preliminary data.</text>
</comment>
<evidence type="ECO:0000313" key="2">
    <source>
        <dbReference type="EMBL" id="CAB4019876.1"/>
    </source>
</evidence>
<organism evidence="2 3">
    <name type="scientific">Paramuricea clavata</name>
    <name type="common">Red gorgonian</name>
    <name type="synonym">Violescent sea-whip</name>
    <dbReference type="NCBI Taxonomy" id="317549"/>
    <lineage>
        <taxon>Eukaryota</taxon>
        <taxon>Metazoa</taxon>
        <taxon>Cnidaria</taxon>
        <taxon>Anthozoa</taxon>
        <taxon>Octocorallia</taxon>
        <taxon>Malacalcyonacea</taxon>
        <taxon>Plexauridae</taxon>
        <taxon>Paramuricea</taxon>
    </lineage>
</organism>
<protein>
    <submittedName>
        <fullName evidence="2">Cephalosporin hydroxylase</fullName>
    </submittedName>
</protein>
<dbReference type="OrthoDB" id="186626at2759"/>
<evidence type="ECO:0000256" key="1">
    <source>
        <dbReference type="SAM" id="MobiDB-lite"/>
    </source>
</evidence>
<feature type="compositionally biased region" description="Polar residues" evidence="1">
    <location>
        <begin position="1"/>
        <end position="10"/>
    </location>
</feature>
<evidence type="ECO:0000313" key="3">
    <source>
        <dbReference type="Proteomes" id="UP001152795"/>
    </source>
</evidence>
<dbReference type="EMBL" id="CACRXK020010665">
    <property type="protein sequence ID" value="CAB4019876.1"/>
    <property type="molecule type" value="Genomic_DNA"/>
</dbReference>